<dbReference type="Pfam" id="PF00756">
    <property type="entry name" value="Esterase"/>
    <property type="match status" value="1"/>
</dbReference>
<keyword evidence="4" id="KW-1185">Reference proteome</keyword>
<accession>A0ABR4I815</accession>
<evidence type="ECO:0000313" key="4">
    <source>
        <dbReference type="Proteomes" id="UP001610335"/>
    </source>
</evidence>
<dbReference type="InterPro" id="IPR029058">
    <property type="entry name" value="AB_hydrolase_fold"/>
</dbReference>
<comment type="similarity">
    <text evidence="1">Belongs to the esterase D family.</text>
</comment>
<proteinExistence type="inferred from homology"/>
<dbReference type="Gene3D" id="3.40.50.1820">
    <property type="entry name" value="alpha/beta hydrolase"/>
    <property type="match status" value="1"/>
</dbReference>
<evidence type="ECO:0000256" key="2">
    <source>
        <dbReference type="ARBA" id="ARBA00022801"/>
    </source>
</evidence>
<dbReference type="EMBL" id="JBFXLS010000049">
    <property type="protein sequence ID" value="KAL2823787.1"/>
    <property type="molecule type" value="Genomic_DNA"/>
</dbReference>
<dbReference type="SUPFAM" id="SSF53474">
    <property type="entry name" value="alpha/beta-Hydrolases"/>
    <property type="match status" value="1"/>
</dbReference>
<keyword evidence="2 3" id="KW-0378">Hydrolase</keyword>
<name>A0ABR4I815_9EURO</name>
<dbReference type="GO" id="GO:0016787">
    <property type="term" value="F:hydrolase activity"/>
    <property type="evidence" value="ECO:0007669"/>
    <property type="project" value="UniProtKB-KW"/>
</dbReference>
<evidence type="ECO:0000313" key="3">
    <source>
        <dbReference type="EMBL" id="KAL2823787.1"/>
    </source>
</evidence>
<dbReference type="InterPro" id="IPR052558">
    <property type="entry name" value="Siderophore_Hydrolase_D"/>
</dbReference>
<organism evidence="3 4">
    <name type="scientific">Aspergillus cavernicola</name>
    <dbReference type="NCBI Taxonomy" id="176166"/>
    <lineage>
        <taxon>Eukaryota</taxon>
        <taxon>Fungi</taxon>
        <taxon>Dikarya</taxon>
        <taxon>Ascomycota</taxon>
        <taxon>Pezizomycotina</taxon>
        <taxon>Eurotiomycetes</taxon>
        <taxon>Eurotiomycetidae</taxon>
        <taxon>Eurotiales</taxon>
        <taxon>Aspergillaceae</taxon>
        <taxon>Aspergillus</taxon>
        <taxon>Aspergillus subgen. Nidulantes</taxon>
    </lineage>
</organism>
<comment type="caution">
    <text evidence="3">The sequence shown here is derived from an EMBL/GenBank/DDBJ whole genome shotgun (WGS) entry which is preliminary data.</text>
</comment>
<dbReference type="PANTHER" id="PTHR40841">
    <property type="entry name" value="SIDEROPHORE TRIACETYLFUSARININE C ESTERASE"/>
    <property type="match status" value="1"/>
</dbReference>
<protein>
    <submittedName>
        <fullName evidence="3">Alpha/Beta hydrolase protein</fullName>
    </submittedName>
</protein>
<reference evidence="3 4" key="1">
    <citation type="submission" date="2024-07" db="EMBL/GenBank/DDBJ databases">
        <title>Section-level genome sequencing and comparative genomics of Aspergillus sections Usti and Cavernicolus.</title>
        <authorList>
            <consortium name="Lawrence Berkeley National Laboratory"/>
            <person name="Nybo J.L."/>
            <person name="Vesth T.C."/>
            <person name="Theobald S."/>
            <person name="Frisvad J.C."/>
            <person name="Larsen T.O."/>
            <person name="Kjaerboelling I."/>
            <person name="Rothschild-Mancinelli K."/>
            <person name="Lyhne E.K."/>
            <person name="Kogle M.E."/>
            <person name="Barry K."/>
            <person name="Clum A."/>
            <person name="Na H."/>
            <person name="Ledsgaard L."/>
            <person name="Lin J."/>
            <person name="Lipzen A."/>
            <person name="Kuo A."/>
            <person name="Riley R."/>
            <person name="Mondo S."/>
            <person name="LaButti K."/>
            <person name="Haridas S."/>
            <person name="Pangalinan J."/>
            <person name="Salamov A.A."/>
            <person name="Simmons B.A."/>
            <person name="Magnuson J.K."/>
            <person name="Chen J."/>
            <person name="Drula E."/>
            <person name="Henrissat B."/>
            <person name="Wiebenga A."/>
            <person name="Lubbers R.J."/>
            <person name="Gomes A.C."/>
            <person name="Makela M.R."/>
            <person name="Stajich J."/>
            <person name="Grigoriev I.V."/>
            <person name="Mortensen U.H."/>
            <person name="De vries R.P."/>
            <person name="Baker S.E."/>
            <person name="Andersen M.R."/>
        </authorList>
    </citation>
    <scope>NUCLEOTIDE SEQUENCE [LARGE SCALE GENOMIC DNA]</scope>
    <source>
        <strain evidence="3 4">CBS 600.67</strain>
    </source>
</reference>
<gene>
    <name evidence="3" type="ORF">BDW59DRAFT_148346</name>
</gene>
<evidence type="ECO:0000256" key="1">
    <source>
        <dbReference type="ARBA" id="ARBA00005622"/>
    </source>
</evidence>
<dbReference type="InterPro" id="IPR000801">
    <property type="entry name" value="Esterase-like"/>
</dbReference>
<dbReference type="PANTHER" id="PTHR40841:SF2">
    <property type="entry name" value="SIDEROPHORE-DEGRADING ESTERASE (EUROFUNG)"/>
    <property type="match status" value="1"/>
</dbReference>
<dbReference type="Proteomes" id="UP001610335">
    <property type="component" value="Unassembled WGS sequence"/>
</dbReference>
<sequence length="339" mass="38201">MRFLFSRPLPLLLHSLRTQSRLKSYSTLKMTQTDNPAGITLPNSEQFTLHNSRGDEYLIQISWPLHFNKYDPDTERTKLPIIYIVDGNAFFLTATEALWRRSAESHYAGGGIVVAIGYPLAGTGKIYSRIRRNFDLTIPTPQNPVEGFGGADILLDFIESTVRPTVRAKFPAVQVCREAIYGHSYGGLFALHALFTRPWMFDAFIASSPSIWWHERCILEEAKGFIERVKKEEGKGGGGEKLPTLMMYLGGLEQDPPQWNDEPGEKWEERKRTAAILNMRKNVLGLMGLLGDCPRLHTVRFSEYGGEDHGTVMACSMSRGLTTFLEEWPVPRGSSSVEI</sequence>